<evidence type="ECO:0000313" key="3">
    <source>
        <dbReference type="Proteomes" id="UP001595075"/>
    </source>
</evidence>
<sequence>MMMKRYKEQLLTRQLESNIFSVHAGAFYLIGQAVTASTAITFTNYFSIAPDDNNALCDDGAPEEFTCKPDNNNEGQTCSVDWANNHWTASFDGVNTGYVTAGTITWPNNKVDVQTDPRCQEYKCDKFAGISNIEFQGCDVSLSTFIREGTLSRYQILQRETANSAMNRQYFQDEALHRHSTFSITTPPPNQERIQRRASHDTL</sequence>
<accession>A0ABR4C4L2</accession>
<feature type="compositionally biased region" description="Basic and acidic residues" evidence="1">
    <location>
        <begin position="193"/>
        <end position="203"/>
    </location>
</feature>
<comment type="caution">
    <text evidence="2">The sequence shown here is derived from an EMBL/GenBank/DDBJ whole genome shotgun (WGS) entry which is preliminary data.</text>
</comment>
<reference evidence="2 3" key="1">
    <citation type="journal article" date="2024" name="Commun. Biol.">
        <title>Comparative genomic analysis of thermophilic fungi reveals convergent evolutionary adaptations and gene losses.</title>
        <authorList>
            <person name="Steindorff A.S."/>
            <person name="Aguilar-Pontes M.V."/>
            <person name="Robinson A.J."/>
            <person name="Andreopoulos B."/>
            <person name="LaButti K."/>
            <person name="Kuo A."/>
            <person name="Mondo S."/>
            <person name="Riley R."/>
            <person name="Otillar R."/>
            <person name="Haridas S."/>
            <person name="Lipzen A."/>
            <person name="Grimwood J."/>
            <person name="Schmutz J."/>
            <person name="Clum A."/>
            <person name="Reid I.D."/>
            <person name="Moisan M.C."/>
            <person name="Butler G."/>
            <person name="Nguyen T.T.M."/>
            <person name="Dewar K."/>
            <person name="Conant G."/>
            <person name="Drula E."/>
            <person name="Henrissat B."/>
            <person name="Hansel C."/>
            <person name="Singer S."/>
            <person name="Hutchinson M.I."/>
            <person name="de Vries R.P."/>
            <person name="Natvig D.O."/>
            <person name="Powell A.J."/>
            <person name="Tsang A."/>
            <person name="Grigoriev I.V."/>
        </authorList>
    </citation>
    <scope>NUCLEOTIDE SEQUENCE [LARGE SCALE GENOMIC DNA]</scope>
    <source>
        <strain evidence="2 3">CBS 494.80</strain>
    </source>
</reference>
<name>A0ABR4C4L2_9HELO</name>
<gene>
    <name evidence="2" type="ORF">VTL71DRAFT_4003</name>
</gene>
<evidence type="ECO:0000256" key="1">
    <source>
        <dbReference type="SAM" id="MobiDB-lite"/>
    </source>
</evidence>
<organism evidence="2 3">
    <name type="scientific">Oculimacula yallundae</name>
    <dbReference type="NCBI Taxonomy" id="86028"/>
    <lineage>
        <taxon>Eukaryota</taxon>
        <taxon>Fungi</taxon>
        <taxon>Dikarya</taxon>
        <taxon>Ascomycota</taxon>
        <taxon>Pezizomycotina</taxon>
        <taxon>Leotiomycetes</taxon>
        <taxon>Helotiales</taxon>
        <taxon>Ploettnerulaceae</taxon>
        <taxon>Oculimacula</taxon>
    </lineage>
</organism>
<keyword evidence="3" id="KW-1185">Reference proteome</keyword>
<dbReference type="EMBL" id="JAZHXI010000013">
    <property type="protein sequence ID" value="KAL2064863.1"/>
    <property type="molecule type" value="Genomic_DNA"/>
</dbReference>
<feature type="region of interest" description="Disordered" evidence="1">
    <location>
        <begin position="180"/>
        <end position="203"/>
    </location>
</feature>
<protein>
    <submittedName>
        <fullName evidence="2">Uncharacterized protein</fullName>
    </submittedName>
</protein>
<dbReference type="Proteomes" id="UP001595075">
    <property type="component" value="Unassembled WGS sequence"/>
</dbReference>
<evidence type="ECO:0000313" key="2">
    <source>
        <dbReference type="EMBL" id="KAL2064863.1"/>
    </source>
</evidence>
<proteinExistence type="predicted"/>